<dbReference type="GO" id="GO:0005829">
    <property type="term" value="C:cytosol"/>
    <property type="evidence" value="ECO:0007669"/>
    <property type="project" value="TreeGrafter"/>
</dbReference>
<dbReference type="InterPro" id="IPR029066">
    <property type="entry name" value="PLP-binding_barrel"/>
</dbReference>
<feature type="transmembrane region" description="Helical" evidence="9">
    <location>
        <begin position="21"/>
        <end position="40"/>
    </location>
</feature>
<dbReference type="GO" id="GO:0008784">
    <property type="term" value="F:alanine racemase activity"/>
    <property type="evidence" value="ECO:0007669"/>
    <property type="project" value="UniProtKB-UniRule"/>
</dbReference>
<dbReference type="GO" id="GO:0030632">
    <property type="term" value="P:D-alanine biosynthetic process"/>
    <property type="evidence" value="ECO:0007669"/>
    <property type="project" value="UniProtKB-UniRule"/>
</dbReference>
<dbReference type="NCBIfam" id="TIGR00492">
    <property type="entry name" value="alr"/>
    <property type="match status" value="1"/>
</dbReference>
<dbReference type="PANTHER" id="PTHR30511:SF0">
    <property type="entry name" value="ALANINE RACEMASE, CATABOLIC-RELATED"/>
    <property type="match status" value="1"/>
</dbReference>
<feature type="transmembrane region" description="Helical" evidence="9">
    <location>
        <begin position="46"/>
        <end position="69"/>
    </location>
</feature>
<comment type="cofactor">
    <cofactor evidence="1 6 7">
        <name>pyridoxal 5'-phosphate</name>
        <dbReference type="ChEBI" id="CHEBI:597326"/>
    </cofactor>
</comment>
<dbReference type="AlphaFoldDB" id="A0A0K9YQ12"/>
<dbReference type="FunFam" id="3.20.20.10:FF:000002">
    <property type="entry name" value="Alanine racemase"/>
    <property type="match status" value="1"/>
</dbReference>
<evidence type="ECO:0000256" key="4">
    <source>
        <dbReference type="ARBA" id="ARBA00022898"/>
    </source>
</evidence>
<dbReference type="PROSITE" id="PS00395">
    <property type="entry name" value="ALANINE_RACEMASE"/>
    <property type="match status" value="1"/>
</dbReference>
<feature type="modified residue" description="N6-(pyridoxal phosphate)lysine" evidence="6 7">
    <location>
        <position position="385"/>
    </location>
</feature>
<proteinExistence type="inferred from homology"/>
<feature type="binding site" evidence="6 8">
    <location>
        <position position="661"/>
    </location>
    <ligand>
        <name>substrate</name>
    </ligand>
</feature>
<dbReference type="PRINTS" id="PR00992">
    <property type="entry name" value="ALARACEMASE"/>
</dbReference>
<evidence type="ECO:0000256" key="5">
    <source>
        <dbReference type="ARBA" id="ARBA00023235"/>
    </source>
</evidence>
<evidence type="ECO:0000256" key="9">
    <source>
        <dbReference type="SAM" id="Phobius"/>
    </source>
</evidence>
<name>A0A0K9YQ12_9BACL</name>
<evidence type="ECO:0000256" key="1">
    <source>
        <dbReference type="ARBA" id="ARBA00001933"/>
    </source>
</evidence>
<dbReference type="UniPathway" id="UPA00042">
    <property type="reaction ID" value="UER00497"/>
</dbReference>
<evidence type="ECO:0000256" key="8">
    <source>
        <dbReference type="PIRSR" id="PIRSR600821-52"/>
    </source>
</evidence>
<dbReference type="GO" id="GO:0030170">
    <property type="term" value="F:pyridoxal phosphate binding"/>
    <property type="evidence" value="ECO:0007669"/>
    <property type="project" value="UniProtKB-UniRule"/>
</dbReference>
<dbReference type="InterPro" id="IPR009006">
    <property type="entry name" value="Ala_racemase/Decarboxylase_C"/>
</dbReference>
<evidence type="ECO:0000259" key="10">
    <source>
        <dbReference type="SMART" id="SM01005"/>
    </source>
</evidence>
<dbReference type="PANTHER" id="PTHR30511">
    <property type="entry name" value="ALANINE RACEMASE"/>
    <property type="match status" value="1"/>
</dbReference>
<feature type="binding site" evidence="6 8">
    <location>
        <position position="479"/>
    </location>
    <ligand>
        <name>substrate</name>
    </ligand>
</feature>
<keyword evidence="5 6" id="KW-0413">Isomerase</keyword>
<dbReference type="InterPro" id="IPR011079">
    <property type="entry name" value="Ala_racemase_C"/>
</dbReference>
<dbReference type="EC" id="5.1.1.1" evidence="6"/>
<dbReference type="InterPro" id="IPR000821">
    <property type="entry name" value="Ala_racemase"/>
</dbReference>
<dbReference type="Gene3D" id="2.40.37.10">
    <property type="entry name" value="Lyase, Ornithine Decarboxylase, Chain A, domain 1"/>
    <property type="match status" value="1"/>
</dbReference>
<feature type="transmembrane region" description="Helical" evidence="9">
    <location>
        <begin position="320"/>
        <end position="341"/>
    </location>
</feature>
<feature type="transmembrane region" description="Helical" evidence="9">
    <location>
        <begin position="198"/>
        <end position="216"/>
    </location>
</feature>
<evidence type="ECO:0000313" key="11">
    <source>
        <dbReference type="EMBL" id="KNB70766.1"/>
    </source>
</evidence>
<evidence type="ECO:0000256" key="2">
    <source>
        <dbReference type="ARBA" id="ARBA00004370"/>
    </source>
</evidence>
<dbReference type="InterPro" id="IPR020622">
    <property type="entry name" value="Ala_racemase_pyridoxalP-BS"/>
</dbReference>
<evidence type="ECO:0000256" key="3">
    <source>
        <dbReference type="ARBA" id="ARBA00007400"/>
    </source>
</evidence>
<feature type="active site" description="Proton acceptor; specific for D-alanine" evidence="6">
    <location>
        <position position="385"/>
    </location>
</feature>
<feature type="transmembrane region" description="Helical" evidence="9">
    <location>
        <begin position="131"/>
        <end position="150"/>
    </location>
</feature>
<keyword evidence="9" id="KW-0812">Transmembrane</keyword>
<comment type="similarity">
    <text evidence="6">Belongs to the alanine racemase family.</text>
</comment>
<dbReference type="InterPro" id="IPR001608">
    <property type="entry name" value="Ala_racemase_N"/>
</dbReference>
<accession>A0A0K9YQ12</accession>
<dbReference type="EMBL" id="LGIQ01000009">
    <property type="protein sequence ID" value="KNB70766.1"/>
    <property type="molecule type" value="Genomic_DNA"/>
</dbReference>
<dbReference type="HAMAP" id="MF_01201">
    <property type="entry name" value="Ala_racemase"/>
    <property type="match status" value="1"/>
</dbReference>
<organism evidence="11 12">
    <name type="scientific">Brevibacillus reuszeri</name>
    <dbReference type="NCBI Taxonomy" id="54915"/>
    <lineage>
        <taxon>Bacteria</taxon>
        <taxon>Bacillati</taxon>
        <taxon>Bacillota</taxon>
        <taxon>Bacilli</taxon>
        <taxon>Bacillales</taxon>
        <taxon>Paenibacillaceae</taxon>
        <taxon>Brevibacillus</taxon>
    </lineage>
</organism>
<keyword evidence="9" id="KW-1133">Transmembrane helix</keyword>
<dbReference type="SMART" id="SM01005">
    <property type="entry name" value="Ala_racemase_C"/>
    <property type="match status" value="1"/>
</dbReference>
<dbReference type="SUPFAM" id="SSF50621">
    <property type="entry name" value="Alanine racemase C-terminal domain-like"/>
    <property type="match status" value="1"/>
</dbReference>
<feature type="transmembrane region" description="Helical" evidence="9">
    <location>
        <begin position="157"/>
        <end position="178"/>
    </location>
</feature>
<dbReference type="PATRIC" id="fig|54915.3.peg.2700"/>
<dbReference type="STRING" id="54915.ADS79_18060"/>
<comment type="catalytic activity">
    <reaction evidence="6">
        <text>L-alanine = D-alanine</text>
        <dbReference type="Rhea" id="RHEA:20249"/>
        <dbReference type="ChEBI" id="CHEBI:57416"/>
        <dbReference type="ChEBI" id="CHEBI:57972"/>
        <dbReference type="EC" id="5.1.1.1"/>
    </reaction>
</comment>
<gene>
    <name evidence="11" type="ORF">ADS79_18060</name>
</gene>
<comment type="subcellular location">
    <subcellularLocation>
        <location evidence="2">Membrane</location>
    </subcellularLocation>
</comment>
<dbReference type="Proteomes" id="UP000036834">
    <property type="component" value="Unassembled WGS sequence"/>
</dbReference>
<feature type="active site" description="Proton acceptor; specific for L-alanine" evidence="6">
    <location>
        <position position="612"/>
    </location>
</feature>
<dbReference type="Pfam" id="PF00842">
    <property type="entry name" value="Ala_racemase_C"/>
    <property type="match status" value="1"/>
</dbReference>
<comment type="pathway">
    <text evidence="6">Amino-acid biosynthesis; D-alanine biosynthesis; D-alanine from L-alanine: step 1/1.</text>
</comment>
<comment type="function">
    <text evidence="6">Catalyzes the interconversion of L-alanine and D-alanine. May also act on other amino acids.</text>
</comment>
<dbReference type="SUPFAM" id="SSF51419">
    <property type="entry name" value="PLP-binding barrel"/>
    <property type="match status" value="1"/>
</dbReference>
<dbReference type="NCBIfam" id="NF033131">
    <property type="entry name" value="vanT-G-Cterm"/>
    <property type="match status" value="1"/>
</dbReference>
<dbReference type="Pfam" id="PF01168">
    <property type="entry name" value="Ala_racemase_N"/>
    <property type="match status" value="1"/>
</dbReference>
<evidence type="ECO:0000313" key="12">
    <source>
        <dbReference type="Proteomes" id="UP000036834"/>
    </source>
</evidence>
<feature type="transmembrane region" description="Helical" evidence="9">
    <location>
        <begin position="90"/>
        <end position="111"/>
    </location>
</feature>
<dbReference type="InterPro" id="IPR002656">
    <property type="entry name" value="Acyl_transf_3_dom"/>
</dbReference>
<evidence type="ECO:0000256" key="7">
    <source>
        <dbReference type="PIRSR" id="PIRSR600821-50"/>
    </source>
</evidence>
<feature type="transmembrane region" description="Helical" evidence="9">
    <location>
        <begin position="258"/>
        <end position="275"/>
    </location>
</feature>
<dbReference type="Pfam" id="PF01757">
    <property type="entry name" value="Acyl_transf_3"/>
    <property type="match status" value="1"/>
</dbReference>
<dbReference type="GO" id="GO:0016747">
    <property type="term" value="F:acyltransferase activity, transferring groups other than amino-acyl groups"/>
    <property type="evidence" value="ECO:0007669"/>
    <property type="project" value="InterPro"/>
</dbReference>
<feature type="transmembrane region" description="Helical" evidence="9">
    <location>
        <begin position="287"/>
        <end position="305"/>
    </location>
</feature>
<feature type="domain" description="Alanine racemase C-terminal" evidence="10">
    <location>
        <begin position="591"/>
        <end position="720"/>
    </location>
</feature>
<keyword evidence="4 6" id="KW-0663">Pyridoxal phosphate</keyword>
<feature type="transmembrane region" description="Helical" evidence="9">
    <location>
        <begin position="228"/>
        <end position="246"/>
    </location>
</feature>
<reference evidence="12" key="1">
    <citation type="submission" date="2015-07" db="EMBL/GenBank/DDBJ databases">
        <title>Genome sequencing project for genomic taxonomy and phylogenomics of Bacillus-like bacteria.</title>
        <authorList>
            <person name="Liu B."/>
            <person name="Wang J."/>
            <person name="Zhu Y."/>
            <person name="Liu G."/>
            <person name="Chen Q."/>
            <person name="Chen Z."/>
            <person name="Lan J."/>
            <person name="Che J."/>
            <person name="Ge C."/>
            <person name="Shi H."/>
            <person name="Pan Z."/>
            <person name="Liu X."/>
        </authorList>
    </citation>
    <scope>NUCLEOTIDE SEQUENCE [LARGE SCALE GENOMIC DNA]</scope>
    <source>
        <strain evidence="12">DSM 9887</strain>
    </source>
</reference>
<evidence type="ECO:0000256" key="6">
    <source>
        <dbReference type="HAMAP-Rule" id="MF_01201"/>
    </source>
</evidence>
<protein>
    <recommendedName>
        <fullName evidence="6">Alanine racemase</fullName>
        <ecNumber evidence="6">5.1.1.1</ecNumber>
    </recommendedName>
</protein>
<comment type="caution">
    <text evidence="11">The sequence shown here is derived from an EMBL/GenBank/DDBJ whole genome shotgun (WGS) entry which is preliminary data.</text>
</comment>
<sequence length="721" mass="80285">MRKAVNRQVVSKENYGFIDHFKVIAAILVIAIHTGPFTTYNEYVDFLFTGIVARLAVPFFFIASGFLLFQKIRGEAAQDRATIHRYIARIATLYGLAVLIYLPINVYAGYFSSDFTVYTLVKDILFDGTMYHLWYFPALITGVLITSFLYQRFSFPVMLVIAGLLYMIGLLGDSYYGLIEQSDLLHAIYTQMFMLFDYTRNGLFFAPIYLILGAWIAKRPLTGQTRGVMAFGFALSFVLMLIEGILVNQGKLPRHDSMYIFLVPTVYFLFSFLLLQKGRGGPYIRQLTTWIYILHPFAIVLVRGIGKATGTSAILVENSFIHFVAVTLLAICISHVVVRFLTRKKTKRATKQRAWAEIKVAHLKHNLEELKRLLPPAAELMAVAKANAYGHGSPQIAKILNQIGVGHFAVAELEEGIALRKQGIKGEILILGYTSLKNVSELIHYKLTQTVISEEYAASLDECGKKLQVHIKIDTGMGRLGEAHDNIGKILRMYRHEHLQVTGSYSHLSVSDSPNHEDIAYTKEQIDRFHNVIRQVELEGINPGILHIQSSYGILNGVDEICGMSRAGIALFGLLSKEDDVVNRSIDLRPVLSLHARVTLVKTIQAGSAISYGRNYRTSKNSQIATVSIGYADGIPRRLSEAGGYVLVRGQRASIVGNVCMDQLMIDVTHIPGVKEGDVVTLIGQDGGETITAEQLASRCNTITNEIVSGIGSRVERVYVE</sequence>
<keyword evidence="9" id="KW-0472">Membrane</keyword>
<dbReference type="Gene3D" id="3.20.20.10">
    <property type="entry name" value="Alanine racemase"/>
    <property type="match status" value="1"/>
</dbReference>
<comment type="similarity">
    <text evidence="3">Belongs to the acyltransferase 3 family.</text>
</comment>